<evidence type="ECO:0000256" key="1">
    <source>
        <dbReference type="SAM" id="Phobius"/>
    </source>
</evidence>
<reference evidence="2" key="1">
    <citation type="submission" date="2021-02" db="EMBL/GenBank/DDBJ databases">
        <authorList>
            <person name="Nowell W R."/>
        </authorList>
    </citation>
    <scope>NUCLEOTIDE SEQUENCE</scope>
</reference>
<sequence>MQEPSIEEDRPEKETILSTKCRFLLWSCVIIPISIMISIVAVVIFIRYQSSFSSN</sequence>
<comment type="caution">
    <text evidence="2">The sequence shown here is derived from an EMBL/GenBank/DDBJ whole genome shotgun (WGS) entry which is preliminary data.</text>
</comment>
<organism evidence="2 3">
    <name type="scientific">Adineta steineri</name>
    <dbReference type="NCBI Taxonomy" id="433720"/>
    <lineage>
        <taxon>Eukaryota</taxon>
        <taxon>Metazoa</taxon>
        <taxon>Spiralia</taxon>
        <taxon>Gnathifera</taxon>
        <taxon>Rotifera</taxon>
        <taxon>Eurotatoria</taxon>
        <taxon>Bdelloidea</taxon>
        <taxon>Adinetida</taxon>
        <taxon>Adinetidae</taxon>
        <taxon>Adineta</taxon>
    </lineage>
</organism>
<feature type="non-terminal residue" evidence="2">
    <location>
        <position position="1"/>
    </location>
</feature>
<dbReference type="EMBL" id="CAJOAY010006499">
    <property type="protein sequence ID" value="CAF4142273.1"/>
    <property type="molecule type" value="Genomic_DNA"/>
</dbReference>
<name>A0A819XH01_9BILA</name>
<dbReference type="Proteomes" id="UP000663881">
    <property type="component" value="Unassembled WGS sequence"/>
</dbReference>
<evidence type="ECO:0000313" key="3">
    <source>
        <dbReference type="Proteomes" id="UP000663881"/>
    </source>
</evidence>
<keyword evidence="1" id="KW-0812">Transmembrane</keyword>
<keyword evidence="1" id="KW-1133">Transmembrane helix</keyword>
<keyword evidence="1" id="KW-0472">Membrane</keyword>
<proteinExistence type="predicted"/>
<evidence type="ECO:0000313" key="2">
    <source>
        <dbReference type="EMBL" id="CAF4142273.1"/>
    </source>
</evidence>
<accession>A0A819XH01</accession>
<feature type="transmembrane region" description="Helical" evidence="1">
    <location>
        <begin position="23"/>
        <end position="46"/>
    </location>
</feature>
<protein>
    <submittedName>
        <fullName evidence="2">Uncharacterized protein</fullName>
    </submittedName>
</protein>
<gene>
    <name evidence="2" type="ORF">OKA104_LOCUS37816</name>
</gene>
<dbReference type="AlphaFoldDB" id="A0A819XH01"/>